<dbReference type="PROSITE" id="PS51007">
    <property type="entry name" value="CYTC"/>
    <property type="match status" value="1"/>
</dbReference>
<dbReference type="Pfam" id="PF01011">
    <property type="entry name" value="PQQ"/>
    <property type="match status" value="2"/>
</dbReference>
<keyword evidence="5" id="KW-0732">Signal</keyword>
<dbReference type="InterPro" id="IPR017511">
    <property type="entry name" value="PQQ_mDH"/>
</dbReference>
<reference evidence="10 11" key="1">
    <citation type="submission" date="2019-09" db="EMBL/GenBank/DDBJ databases">
        <title>Draft genome sequence of Ginsengibacter sp. BR5-29.</title>
        <authorList>
            <person name="Im W.-T."/>
        </authorList>
    </citation>
    <scope>NUCLEOTIDE SEQUENCE [LARGE SCALE GENOMIC DNA]</scope>
    <source>
        <strain evidence="10 11">BR5-29</strain>
    </source>
</reference>
<dbReference type="SMART" id="SM00564">
    <property type="entry name" value="PQQ"/>
    <property type="match status" value="5"/>
</dbReference>
<evidence type="ECO:0000256" key="8">
    <source>
        <dbReference type="PROSITE-ProRule" id="PRU00433"/>
    </source>
</evidence>
<evidence type="ECO:0000256" key="4">
    <source>
        <dbReference type="ARBA" id="ARBA00022723"/>
    </source>
</evidence>
<evidence type="ECO:0000256" key="5">
    <source>
        <dbReference type="ARBA" id="ARBA00022729"/>
    </source>
</evidence>
<dbReference type="PANTHER" id="PTHR32303">
    <property type="entry name" value="QUINOPROTEIN ALCOHOL DEHYDROGENASE (CYTOCHROME C)"/>
    <property type="match status" value="1"/>
</dbReference>
<comment type="caution">
    <text evidence="10">The sequence shown here is derived from an EMBL/GenBank/DDBJ whole genome shotgun (WGS) entry which is preliminary data.</text>
</comment>
<dbReference type="InterPro" id="IPR002372">
    <property type="entry name" value="PQQ_rpt_dom"/>
</dbReference>
<dbReference type="GO" id="GO:0016020">
    <property type="term" value="C:membrane"/>
    <property type="evidence" value="ECO:0007669"/>
    <property type="project" value="InterPro"/>
</dbReference>
<dbReference type="PROSITE" id="PS51257">
    <property type="entry name" value="PROKAR_LIPOPROTEIN"/>
    <property type="match status" value="1"/>
</dbReference>
<accession>A0A5J5IC75</accession>
<keyword evidence="3 8" id="KW-0349">Heme</keyword>
<dbReference type="CDD" id="cd10280">
    <property type="entry name" value="PQQ_mGDH"/>
    <property type="match status" value="1"/>
</dbReference>
<comment type="similarity">
    <text evidence="2">Belongs to the bacterial PQQ dehydrogenase family.</text>
</comment>
<evidence type="ECO:0000313" key="11">
    <source>
        <dbReference type="Proteomes" id="UP000326903"/>
    </source>
</evidence>
<keyword evidence="11" id="KW-1185">Reference proteome</keyword>
<dbReference type="Proteomes" id="UP000326903">
    <property type="component" value="Unassembled WGS sequence"/>
</dbReference>
<dbReference type="SUPFAM" id="SSF46626">
    <property type="entry name" value="Cytochrome c"/>
    <property type="match status" value="1"/>
</dbReference>
<dbReference type="GO" id="GO:0020037">
    <property type="term" value="F:heme binding"/>
    <property type="evidence" value="ECO:0007669"/>
    <property type="project" value="InterPro"/>
</dbReference>
<protein>
    <submittedName>
        <fullName evidence="10">PQQ-binding-like beta-propeller repeat protein</fullName>
    </submittedName>
</protein>
<evidence type="ECO:0000313" key="10">
    <source>
        <dbReference type="EMBL" id="KAA9035949.1"/>
    </source>
</evidence>
<dbReference type="EMBL" id="VYQF01000010">
    <property type="protein sequence ID" value="KAA9035949.1"/>
    <property type="molecule type" value="Genomic_DNA"/>
</dbReference>
<gene>
    <name evidence="10" type="ORF">FW778_20215</name>
</gene>
<dbReference type="SUPFAM" id="SSF50998">
    <property type="entry name" value="Quinoprotein alcohol dehydrogenase-like"/>
    <property type="match status" value="1"/>
</dbReference>
<dbReference type="Pfam" id="PF13442">
    <property type="entry name" value="Cytochrome_CBB3"/>
    <property type="match status" value="1"/>
</dbReference>
<dbReference type="InterPro" id="IPR036909">
    <property type="entry name" value="Cyt_c-like_dom_sf"/>
</dbReference>
<keyword evidence="4 8" id="KW-0479">Metal-binding</keyword>
<sequence length="728" mass="80385">MQFRHLTALFIIFAVSFSCERSIKQSYKNWSVYGGTKDAMHYSSLIEVDTSNVGELQVAWEYHTGDADTGSSTQIQCNPIIVNGVLYALSPKMKLFALDAATGKENWVFNPEVLNRIDTNAPAKLPLTFLNTGRGVSYWTDGKDDKRVFYTAGYYLICLNANTGKIITTFGENGHIDLHDGLGRHVKDRFITSNTPGVIYKDLLIMGSRVAEDATAAPGHIRAYNVITGKQQWIFHTIPQPGELGYDTYEDKNAWQHLGSANNWAGMSLDEKRGIVFVPSGSVAFDFYGGKRLGNNLFADCVVALDAATGKRIWHFQTVHHDLWDRDLPTAPILATITKDEKKIDAVVQITKSGFIFLFDRETGKPIYPVEEKQVPTQSELQGEKPSPTQPFPTFPKPFARQVLNEGDLNNLVSDSSYQDIKKRLASYKTGNIFNPPSKEGTIIFPGFDGGGEWGGPAYDPSTGIIYVNATEMPWILTMIDVKNDEKTNETYLQAGKRLYMKTCVACHGPERKGAGSYPSLINVNKKYKELAFDQLLANGRKMMPAFNTFSAEEKSAIASFILDIKHNQSKKFIAPLKTKDPYLDLPYTSTGYNKFLTKEGYPAVKPPWGTLTAINLNTAEVVWKDTLGDYPELKAKGIHSGTENYGGPVVTAGGLIFIAATSDSKIRAFNKRTGQLLWEAELPASGFATPAVYNIDGKEYLVIACGGGKLKTKSGDAYVAFALPAKK</sequence>
<dbReference type="Gene3D" id="2.140.10.10">
    <property type="entry name" value="Quinoprotein alcohol dehydrogenase-like superfamily"/>
    <property type="match status" value="2"/>
</dbReference>
<dbReference type="Gene3D" id="1.10.760.10">
    <property type="entry name" value="Cytochrome c-like domain"/>
    <property type="match status" value="1"/>
</dbReference>
<organism evidence="10 11">
    <name type="scientific">Ginsengibacter hankyongi</name>
    <dbReference type="NCBI Taxonomy" id="2607284"/>
    <lineage>
        <taxon>Bacteria</taxon>
        <taxon>Pseudomonadati</taxon>
        <taxon>Bacteroidota</taxon>
        <taxon>Chitinophagia</taxon>
        <taxon>Chitinophagales</taxon>
        <taxon>Chitinophagaceae</taxon>
        <taxon>Ginsengibacter</taxon>
    </lineage>
</organism>
<dbReference type="GO" id="GO:0009055">
    <property type="term" value="F:electron transfer activity"/>
    <property type="evidence" value="ECO:0007669"/>
    <property type="project" value="InterPro"/>
</dbReference>
<evidence type="ECO:0000256" key="2">
    <source>
        <dbReference type="ARBA" id="ARBA00008156"/>
    </source>
</evidence>
<evidence type="ECO:0000259" key="9">
    <source>
        <dbReference type="PROSITE" id="PS51007"/>
    </source>
</evidence>
<keyword evidence="6" id="KW-0560">Oxidoreductase</keyword>
<evidence type="ECO:0000256" key="7">
    <source>
        <dbReference type="ARBA" id="ARBA00023004"/>
    </source>
</evidence>
<dbReference type="GO" id="GO:0008876">
    <property type="term" value="F:quinoprotein glucose dehydrogenase activity"/>
    <property type="evidence" value="ECO:0007669"/>
    <property type="project" value="TreeGrafter"/>
</dbReference>
<dbReference type="InterPro" id="IPR018391">
    <property type="entry name" value="PQQ_b-propeller_rpt"/>
</dbReference>
<dbReference type="GO" id="GO:0048038">
    <property type="term" value="F:quinone binding"/>
    <property type="evidence" value="ECO:0007669"/>
    <property type="project" value="InterPro"/>
</dbReference>
<comment type="cofactor">
    <cofactor evidence="1">
        <name>pyrroloquinoline quinone</name>
        <dbReference type="ChEBI" id="CHEBI:58442"/>
    </cofactor>
</comment>
<feature type="domain" description="Cytochrome c" evidence="9">
    <location>
        <begin position="491"/>
        <end position="566"/>
    </location>
</feature>
<keyword evidence="7 8" id="KW-0408">Iron</keyword>
<evidence type="ECO:0000256" key="6">
    <source>
        <dbReference type="ARBA" id="ARBA00023002"/>
    </source>
</evidence>
<evidence type="ECO:0000256" key="3">
    <source>
        <dbReference type="ARBA" id="ARBA00022617"/>
    </source>
</evidence>
<evidence type="ECO:0000256" key="1">
    <source>
        <dbReference type="ARBA" id="ARBA00001931"/>
    </source>
</evidence>
<dbReference type="AlphaFoldDB" id="A0A5J5IC75"/>
<dbReference type="GO" id="GO:0046872">
    <property type="term" value="F:metal ion binding"/>
    <property type="evidence" value="ECO:0007669"/>
    <property type="project" value="UniProtKB-KW"/>
</dbReference>
<name>A0A5J5IC75_9BACT</name>
<dbReference type="InterPro" id="IPR009056">
    <property type="entry name" value="Cyt_c-like_dom"/>
</dbReference>
<dbReference type="PANTHER" id="PTHR32303:SF4">
    <property type="entry name" value="QUINOPROTEIN GLUCOSE DEHYDROGENASE"/>
    <property type="match status" value="1"/>
</dbReference>
<dbReference type="InterPro" id="IPR011047">
    <property type="entry name" value="Quinoprotein_ADH-like_sf"/>
</dbReference>
<proteinExistence type="inferred from homology"/>